<keyword evidence="2" id="KW-0547">Nucleotide-binding</keyword>
<dbReference type="GO" id="GO:0030975">
    <property type="term" value="F:thiamine binding"/>
    <property type="evidence" value="ECO:0007669"/>
    <property type="project" value="InterPro"/>
</dbReference>
<dbReference type="RefSeq" id="WP_132766594.1">
    <property type="nucleotide sequence ID" value="NZ_SMAB01000001.1"/>
</dbReference>
<dbReference type="GO" id="GO:0004788">
    <property type="term" value="F:thiamine diphosphokinase activity"/>
    <property type="evidence" value="ECO:0007669"/>
    <property type="project" value="UniProtKB-UniRule"/>
</dbReference>
<evidence type="ECO:0000256" key="2">
    <source>
        <dbReference type="ARBA" id="ARBA00022741"/>
    </source>
</evidence>
<dbReference type="Proteomes" id="UP000295788">
    <property type="component" value="Unassembled WGS sequence"/>
</dbReference>
<dbReference type="EMBL" id="SMAB01000001">
    <property type="protein sequence ID" value="TCS84348.1"/>
    <property type="molecule type" value="Genomic_DNA"/>
</dbReference>
<gene>
    <name evidence="7" type="ORF">EDD72_1019</name>
</gene>
<dbReference type="SMART" id="SM00983">
    <property type="entry name" value="TPK_B1_binding"/>
    <property type="match status" value="1"/>
</dbReference>
<dbReference type="EC" id="2.7.6.2" evidence="5"/>
<evidence type="ECO:0000256" key="5">
    <source>
        <dbReference type="NCBIfam" id="TIGR01378"/>
    </source>
</evidence>
<dbReference type="GO" id="GO:0016301">
    <property type="term" value="F:kinase activity"/>
    <property type="evidence" value="ECO:0007669"/>
    <property type="project" value="UniProtKB-KW"/>
</dbReference>
<name>A0A4R3KMV3_9BACI</name>
<dbReference type="GO" id="GO:0006772">
    <property type="term" value="P:thiamine metabolic process"/>
    <property type="evidence" value="ECO:0007669"/>
    <property type="project" value="UniProtKB-UniRule"/>
</dbReference>
<evidence type="ECO:0000256" key="3">
    <source>
        <dbReference type="ARBA" id="ARBA00022777"/>
    </source>
</evidence>
<dbReference type="PANTHER" id="PTHR41299:SF1">
    <property type="entry name" value="THIAMINE PYROPHOSPHOKINASE"/>
    <property type="match status" value="1"/>
</dbReference>
<dbReference type="Pfam" id="PF04265">
    <property type="entry name" value="TPK_B1_binding"/>
    <property type="match status" value="1"/>
</dbReference>
<evidence type="ECO:0000259" key="6">
    <source>
        <dbReference type="SMART" id="SM00983"/>
    </source>
</evidence>
<dbReference type="InterPro" id="IPR007373">
    <property type="entry name" value="Thiamin_PyroPKinase_B1-bd"/>
</dbReference>
<keyword evidence="4" id="KW-0067">ATP-binding</keyword>
<proteinExistence type="predicted"/>
<dbReference type="CDD" id="cd07995">
    <property type="entry name" value="TPK"/>
    <property type="match status" value="1"/>
</dbReference>
<sequence length="215" mass="24085">MEKKDIFIVSGGILTERLVSMIKEDDLIIGVDRGAEWIIQHGRIPHYIIGDFDSANSSFLETIKEQYGDKVQIFPSEKDETDTELAIRFAISLLPTSITIIGAIGTRLDHVLANIHVLLQAERQQIPSQIFGTNNRIRIVLPNKTLLVQKGEYKYTSLIPFTEKVEGISIKGFKYPLSHATMEVGFPYGISNELISEQGTISIEKGILLVIESRD</sequence>
<accession>A0A4R3KMV3</accession>
<dbReference type="PANTHER" id="PTHR41299">
    <property type="entry name" value="THIAMINE PYROPHOSPHOKINASE"/>
    <property type="match status" value="1"/>
</dbReference>
<dbReference type="GO" id="GO:0009229">
    <property type="term" value="P:thiamine diphosphate biosynthetic process"/>
    <property type="evidence" value="ECO:0007669"/>
    <property type="project" value="InterPro"/>
</dbReference>
<dbReference type="Pfam" id="PF04263">
    <property type="entry name" value="TPK_catalytic"/>
    <property type="match status" value="1"/>
</dbReference>
<keyword evidence="8" id="KW-1185">Reference proteome</keyword>
<evidence type="ECO:0000256" key="4">
    <source>
        <dbReference type="ARBA" id="ARBA00022840"/>
    </source>
</evidence>
<feature type="domain" description="Thiamin pyrophosphokinase thiamin-binding" evidence="6">
    <location>
        <begin position="143"/>
        <end position="209"/>
    </location>
</feature>
<dbReference type="InterPro" id="IPR006282">
    <property type="entry name" value="Thi_PPkinase"/>
</dbReference>
<dbReference type="InterPro" id="IPR036371">
    <property type="entry name" value="TPK_B1-bd_sf"/>
</dbReference>
<evidence type="ECO:0000256" key="1">
    <source>
        <dbReference type="ARBA" id="ARBA00022679"/>
    </source>
</evidence>
<dbReference type="OrthoDB" id="9804377at2"/>
<dbReference type="SUPFAM" id="SSF63999">
    <property type="entry name" value="Thiamin pyrophosphokinase, catalytic domain"/>
    <property type="match status" value="1"/>
</dbReference>
<dbReference type="InterPro" id="IPR053149">
    <property type="entry name" value="TPK"/>
</dbReference>
<evidence type="ECO:0000313" key="7">
    <source>
        <dbReference type="EMBL" id="TCS84348.1"/>
    </source>
</evidence>
<protein>
    <recommendedName>
        <fullName evidence="5">Thiamine diphosphokinase</fullName>
        <ecNumber evidence="5">2.7.6.2</ecNumber>
    </recommendedName>
</protein>
<dbReference type="Gene3D" id="3.40.50.10240">
    <property type="entry name" value="Thiamin pyrophosphokinase, catalytic domain"/>
    <property type="match status" value="1"/>
</dbReference>
<keyword evidence="1" id="KW-0808">Transferase</keyword>
<organism evidence="7 8">
    <name type="scientific">Tepidibacillus fermentans</name>
    <dbReference type="NCBI Taxonomy" id="1281767"/>
    <lineage>
        <taxon>Bacteria</taxon>
        <taxon>Bacillati</taxon>
        <taxon>Bacillota</taxon>
        <taxon>Bacilli</taxon>
        <taxon>Bacillales</taxon>
        <taxon>Bacillaceae</taxon>
        <taxon>Tepidibacillus</taxon>
    </lineage>
</organism>
<dbReference type="GO" id="GO:0005524">
    <property type="term" value="F:ATP binding"/>
    <property type="evidence" value="ECO:0007669"/>
    <property type="project" value="UniProtKB-KW"/>
</dbReference>
<keyword evidence="3 7" id="KW-0418">Kinase</keyword>
<dbReference type="SUPFAM" id="SSF63862">
    <property type="entry name" value="Thiamin pyrophosphokinase, substrate-binding domain"/>
    <property type="match status" value="1"/>
</dbReference>
<reference evidence="7 8" key="1">
    <citation type="submission" date="2019-03" db="EMBL/GenBank/DDBJ databases">
        <title>Genomic Encyclopedia of Type Strains, Phase IV (KMG-IV): sequencing the most valuable type-strain genomes for metagenomic binning, comparative biology and taxonomic classification.</title>
        <authorList>
            <person name="Goeker M."/>
        </authorList>
    </citation>
    <scope>NUCLEOTIDE SEQUENCE [LARGE SCALE GENOMIC DNA]</scope>
    <source>
        <strain evidence="7 8">DSM 23802</strain>
    </source>
</reference>
<dbReference type="NCBIfam" id="TIGR01378">
    <property type="entry name" value="thi_PPkinase"/>
    <property type="match status" value="1"/>
</dbReference>
<dbReference type="AlphaFoldDB" id="A0A4R3KMV3"/>
<dbReference type="InterPro" id="IPR036759">
    <property type="entry name" value="TPK_catalytic_sf"/>
</dbReference>
<comment type="caution">
    <text evidence="7">The sequence shown here is derived from an EMBL/GenBank/DDBJ whole genome shotgun (WGS) entry which is preliminary data.</text>
</comment>
<dbReference type="InterPro" id="IPR007371">
    <property type="entry name" value="TPK_catalytic"/>
</dbReference>
<evidence type="ECO:0000313" key="8">
    <source>
        <dbReference type="Proteomes" id="UP000295788"/>
    </source>
</evidence>